<evidence type="ECO:0000256" key="3">
    <source>
        <dbReference type="ARBA" id="ARBA00012438"/>
    </source>
</evidence>
<dbReference type="SUPFAM" id="SSF55874">
    <property type="entry name" value="ATPase domain of HSP90 chaperone/DNA topoisomerase II/histidine kinase"/>
    <property type="match status" value="1"/>
</dbReference>
<evidence type="ECO:0000256" key="1">
    <source>
        <dbReference type="ARBA" id="ARBA00000085"/>
    </source>
</evidence>
<protein>
    <recommendedName>
        <fullName evidence="3">histidine kinase</fullName>
        <ecNumber evidence="3">2.7.13.3</ecNumber>
    </recommendedName>
</protein>
<dbReference type="EMBL" id="AP019308">
    <property type="protein sequence ID" value="BBH19427.1"/>
    <property type="molecule type" value="Genomic_DNA"/>
</dbReference>
<evidence type="ECO:0000256" key="10">
    <source>
        <dbReference type="ARBA" id="ARBA00023012"/>
    </source>
</evidence>
<dbReference type="GO" id="GO:0000155">
    <property type="term" value="F:phosphorelay sensor kinase activity"/>
    <property type="evidence" value="ECO:0007669"/>
    <property type="project" value="InterPro"/>
</dbReference>
<keyword evidence="5" id="KW-0597">Phosphoprotein</keyword>
<dbReference type="InterPro" id="IPR036890">
    <property type="entry name" value="HATPase_C_sf"/>
</dbReference>
<keyword evidence="9" id="KW-0067">ATP-binding</keyword>
<proteinExistence type="predicted"/>
<dbReference type="EC" id="2.7.13.3" evidence="3"/>
<dbReference type="KEGG" id="pbk:Back11_07720"/>
<name>A0A3G9IKH4_9BACL</name>
<dbReference type="CDD" id="cd06225">
    <property type="entry name" value="HAMP"/>
    <property type="match status" value="1"/>
</dbReference>
<keyword evidence="13" id="KW-1185">Reference proteome</keyword>
<dbReference type="Pfam" id="PF02518">
    <property type="entry name" value="HATPase_c"/>
    <property type="match status" value="1"/>
</dbReference>
<evidence type="ECO:0000313" key="13">
    <source>
        <dbReference type="Proteomes" id="UP000275368"/>
    </source>
</evidence>
<dbReference type="PROSITE" id="PS50109">
    <property type="entry name" value="HIS_KIN"/>
    <property type="match status" value="1"/>
</dbReference>
<gene>
    <name evidence="12" type="ORF">Back11_07720</name>
</gene>
<dbReference type="Gene3D" id="3.30.565.10">
    <property type="entry name" value="Histidine kinase-like ATPase, C-terminal domain"/>
    <property type="match status" value="1"/>
</dbReference>
<evidence type="ECO:0000313" key="12">
    <source>
        <dbReference type="EMBL" id="BBH19427.1"/>
    </source>
</evidence>
<reference evidence="12 13" key="1">
    <citation type="submission" date="2018-11" db="EMBL/GenBank/DDBJ databases">
        <title>Complete genome sequence of Paenibacillus baekrokdamisoli strain KCTC 33723.</title>
        <authorList>
            <person name="Kang S.W."/>
            <person name="Lee K.C."/>
            <person name="Kim K.K."/>
            <person name="Kim J.S."/>
            <person name="Kim D.S."/>
            <person name="Ko S.H."/>
            <person name="Yang S.H."/>
            <person name="Lee J.S."/>
        </authorList>
    </citation>
    <scope>NUCLEOTIDE SEQUENCE [LARGE SCALE GENOMIC DNA]</scope>
    <source>
        <strain evidence="12 13">KCTC 33723</strain>
    </source>
</reference>
<dbReference type="InterPro" id="IPR003660">
    <property type="entry name" value="HAMP_dom"/>
</dbReference>
<accession>A0A3G9IKH4</accession>
<evidence type="ECO:0000256" key="4">
    <source>
        <dbReference type="ARBA" id="ARBA00022475"/>
    </source>
</evidence>
<dbReference type="Gene3D" id="6.10.340.10">
    <property type="match status" value="1"/>
</dbReference>
<evidence type="ECO:0000256" key="8">
    <source>
        <dbReference type="ARBA" id="ARBA00022777"/>
    </source>
</evidence>
<evidence type="ECO:0000256" key="5">
    <source>
        <dbReference type="ARBA" id="ARBA00022553"/>
    </source>
</evidence>
<dbReference type="Pfam" id="PF06580">
    <property type="entry name" value="His_kinase"/>
    <property type="match status" value="1"/>
</dbReference>
<dbReference type="PANTHER" id="PTHR34220">
    <property type="entry name" value="SENSOR HISTIDINE KINASE YPDA"/>
    <property type="match status" value="1"/>
</dbReference>
<keyword evidence="8" id="KW-0418">Kinase</keyword>
<dbReference type="Pfam" id="PF00672">
    <property type="entry name" value="HAMP"/>
    <property type="match status" value="1"/>
</dbReference>
<comment type="subcellular location">
    <subcellularLocation>
        <location evidence="2">Cell membrane</location>
        <topology evidence="2">Multi-pass membrane protein</topology>
    </subcellularLocation>
</comment>
<sequence length="917" mass="104729">MGNSIFKKMFTTSLILIVSISIVIGVISYSIASRILIDETENYLINELKQIDKSLMTIVEDVNQSAGILQDNQSISHVFDASPKTSFQRYMDASEVEKWLKISISNNDAIQGMSVLSESQDFSSGSRLGLFTYEDLKQLPVYRDKLQNLQDDQYALLRADDLLQKEKVGSGNLIILAKRISSYNVSDIIVLCYVSTSSIMANPADGLVYTVDPVNQVSWSATPQKLENPYPTVNLSIEGRSEGSLATGDTRLIYIKSSFSNWYMINSVSEKNIVKSLNHILWFIILCVSVMIVICAVTALIASRGLTLRIKHMKNALHMKGMDVRSTLSGFDLHSNRSRIRWLHSLKFSNKLFLFYTCIVIVPMIILSLLLYQKTVDTLENQLEQSFRQPLVQAASSINMLMNRHMRNVKYIITNPNVQQLFVTPLPEQTTDYLKRTKKISDGIMNKTTYHVGLNSIEIYDMNQNLLYSSSNIMESNAWKITDLKQNMAWVDTHSDAFQNNVFSLIHEIKGNILFTDGFAVPIGYLKLNINETLLSQIYKDIRISDKGIIYIQNRDGIILSSNVTQLINTRVDHIPLLSSRDKVFITDKNLTYNDWSIHAIVPAGELLGSKYDLITYNLIVVSMMMLVLIIICMQRSRAFVRPIESLMQVIRSVNNFKLDARFQEHSGDEIEILGRSFNGMLDRLQGLIEEITESKNREQELETKKREAELNALQSQINPHFLYNTFESINWLVIQNENDKAVTMMTSLADLFRIGINRGHNIVSMDEELQHAEAYITIQKIRYNEKLNVIWNIQVDPKRYQTMKLILQPIIENAIYHGIELKEDAGTIEISGFIEENRLHLQISDNGLGIQTERLTELREHISNWYHKPSRSIGLLNVNERIKLLFGDEYGLRITSQVDEGTIVTVILPIVELENE</sequence>
<dbReference type="InterPro" id="IPR005467">
    <property type="entry name" value="His_kinase_dom"/>
</dbReference>
<dbReference type="PROSITE" id="PS50885">
    <property type="entry name" value="HAMP"/>
    <property type="match status" value="1"/>
</dbReference>
<organism evidence="12 13">
    <name type="scientific">Paenibacillus baekrokdamisoli</name>
    <dbReference type="NCBI Taxonomy" id="1712516"/>
    <lineage>
        <taxon>Bacteria</taxon>
        <taxon>Bacillati</taxon>
        <taxon>Bacillota</taxon>
        <taxon>Bacilli</taxon>
        <taxon>Bacillales</taxon>
        <taxon>Paenibacillaceae</taxon>
        <taxon>Paenibacillus</taxon>
    </lineage>
</organism>
<dbReference type="AlphaFoldDB" id="A0A3G9IKH4"/>
<keyword evidence="10" id="KW-0902">Two-component regulatory system</keyword>
<evidence type="ECO:0000256" key="11">
    <source>
        <dbReference type="ARBA" id="ARBA00023136"/>
    </source>
</evidence>
<comment type="catalytic activity">
    <reaction evidence="1">
        <text>ATP + protein L-histidine = ADP + protein N-phospho-L-histidine.</text>
        <dbReference type="EC" id="2.7.13.3"/>
    </reaction>
</comment>
<evidence type="ECO:0000256" key="7">
    <source>
        <dbReference type="ARBA" id="ARBA00022741"/>
    </source>
</evidence>
<keyword evidence="6" id="KW-0808">Transferase</keyword>
<dbReference type="RefSeq" id="WP_125653768.1">
    <property type="nucleotide sequence ID" value="NZ_AP019308.1"/>
</dbReference>
<dbReference type="InterPro" id="IPR010559">
    <property type="entry name" value="Sig_transdc_His_kin_internal"/>
</dbReference>
<evidence type="ECO:0000256" key="9">
    <source>
        <dbReference type="ARBA" id="ARBA00022840"/>
    </source>
</evidence>
<dbReference type="InterPro" id="IPR003594">
    <property type="entry name" value="HATPase_dom"/>
</dbReference>
<dbReference type="GO" id="GO:0005524">
    <property type="term" value="F:ATP binding"/>
    <property type="evidence" value="ECO:0007669"/>
    <property type="project" value="UniProtKB-KW"/>
</dbReference>
<dbReference type="PANTHER" id="PTHR34220:SF7">
    <property type="entry name" value="SENSOR HISTIDINE KINASE YPDA"/>
    <property type="match status" value="1"/>
</dbReference>
<keyword evidence="4" id="KW-1003">Cell membrane</keyword>
<dbReference type="SMART" id="SM00304">
    <property type="entry name" value="HAMP"/>
    <property type="match status" value="1"/>
</dbReference>
<evidence type="ECO:0000256" key="2">
    <source>
        <dbReference type="ARBA" id="ARBA00004651"/>
    </source>
</evidence>
<dbReference type="GO" id="GO:0005886">
    <property type="term" value="C:plasma membrane"/>
    <property type="evidence" value="ECO:0007669"/>
    <property type="project" value="UniProtKB-SubCell"/>
</dbReference>
<keyword evidence="11" id="KW-0472">Membrane</keyword>
<dbReference type="InterPro" id="IPR050640">
    <property type="entry name" value="Bact_2-comp_sensor_kinase"/>
</dbReference>
<dbReference type="SUPFAM" id="SSF158472">
    <property type="entry name" value="HAMP domain-like"/>
    <property type="match status" value="1"/>
</dbReference>
<dbReference type="SMART" id="SM00387">
    <property type="entry name" value="HATPase_c"/>
    <property type="match status" value="1"/>
</dbReference>
<evidence type="ECO:0000256" key="6">
    <source>
        <dbReference type="ARBA" id="ARBA00022679"/>
    </source>
</evidence>
<dbReference type="OrthoDB" id="2482518at2"/>
<dbReference type="Proteomes" id="UP000275368">
    <property type="component" value="Chromosome"/>
</dbReference>
<keyword evidence="7" id="KW-0547">Nucleotide-binding</keyword>